<organism evidence="2 3">
    <name type="scientific">Caerostris extrusa</name>
    <name type="common">Bark spider</name>
    <name type="synonym">Caerostris bankana</name>
    <dbReference type="NCBI Taxonomy" id="172846"/>
    <lineage>
        <taxon>Eukaryota</taxon>
        <taxon>Metazoa</taxon>
        <taxon>Ecdysozoa</taxon>
        <taxon>Arthropoda</taxon>
        <taxon>Chelicerata</taxon>
        <taxon>Arachnida</taxon>
        <taxon>Araneae</taxon>
        <taxon>Araneomorphae</taxon>
        <taxon>Entelegynae</taxon>
        <taxon>Araneoidea</taxon>
        <taxon>Araneidae</taxon>
        <taxon>Caerostris</taxon>
    </lineage>
</organism>
<evidence type="ECO:0000256" key="1">
    <source>
        <dbReference type="SAM" id="MobiDB-lite"/>
    </source>
</evidence>
<protein>
    <submittedName>
        <fullName evidence="2">Uncharacterized protein</fullName>
    </submittedName>
</protein>
<dbReference type="AlphaFoldDB" id="A0AAV4QV20"/>
<reference evidence="2 3" key="1">
    <citation type="submission" date="2021-06" db="EMBL/GenBank/DDBJ databases">
        <title>Caerostris extrusa draft genome.</title>
        <authorList>
            <person name="Kono N."/>
            <person name="Arakawa K."/>
        </authorList>
    </citation>
    <scope>NUCLEOTIDE SEQUENCE [LARGE SCALE GENOMIC DNA]</scope>
</reference>
<name>A0AAV4QV20_CAEEX</name>
<sequence length="87" mass="9867">MAKKINLSNQNHTTNCGSKKRGLNCGRPPEEAAAIFQSLYPKLNMGTKTLNNEFVIQIVLDDPGSPYYNFIYYQFTFAFLLSETNPK</sequence>
<feature type="region of interest" description="Disordered" evidence="1">
    <location>
        <begin position="1"/>
        <end position="23"/>
    </location>
</feature>
<feature type="compositionally biased region" description="Polar residues" evidence="1">
    <location>
        <begin position="1"/>
        <end position="17"/>
    </location>
</feature>
<gene>
    <name evidence="2" type="ORF">CEXT_558471</name>
</gene>
<dbReference type="Proteomes" id="UP001054945">
    <property type="component" value="Unassembled WGS sequence"/>
</dbReference>
<evidence type="ECO:0000313" key="3">
    <source>
        <dbReference type="Proteomes" id="UP001054945"/>
    </source>
</evidence>
<proteinExistence type="predicted"/>
<keyword evidence="3" id="KW-1185">Reference proteome</keyword>
<dbReference type="EMBL" id="BPLR01006745">
    <property type="protein sequence ID" value="GIY12129.1"/>
    <property type="molecule type" value="Genomic_DNA"/>
</dbReference>
<comment type="caution">
    <text evidence="2">The sequence shown here is derived from an EMBL/GenBank/DDBJ whole genome shotgun (WGS) entry which is preliminary data.</text>
</comment>
<evidence type="ECO:0000313" key="2">
    <source>
        <dbReference type="EMBL" id="GIY12129.1"/>
    </source>
</evidence>
<accession>A0AAV4QV20</accession>